<keyword evidence="2" id="KW-1185">Reference proteome</keyword>
<proteinExistence type="predicted"/>
<evidence type="ECO:0000313" key="1">
    <source>
        <dbReference type="EMBL" id="ASF44280.1"/>
    </source>
</evidence>
<sequence length="81" mass="9540">MNTTTLKITFDNADLLLFQPLFDRFKIKTTVVENDDFYNDLSAEDIENIEKSKEQKRLGLYKHTSEVHKLIQEKHGIILDK</sequence>
<dbReference type="KEGG" id="capn:CBG49_14905"/>
<accession>A0A1Z4BSR6</accession>
<evidence type="ECO:0000313" key="2">
    <source>
        <dbReference type="Proteomes" id="UP000197007"/>
    </source>
</evidence>
<dbReference type="Proteomes" id="UP000197007">
    <property type="component" value="Chromosome"/>
</dbReference>
<dbReference type="AlphaFoldDB" id="A0A1Z4BSR6"/>
<gene>
    <name evidence="1" type="ORF">CBG49_14905</name>
</gene>
<dbReference type="RefSeq" id="WP_088595110.1">
    <property type="nucleotide sequence ID" value="NZ_CP022022.1"/>
</dbReference>
<organism evidence="1 2">
    <name type="scientific">Capnocytophaga endodontalis</name>
    <dbReference type="NCBI Taxonomy" id="2708117"/>
    <lineage>
        <taxon>Bacteria</taxon>
        <taxon>Pseudomonadati</taxon>
        <taxon>Bacteroidota</taxon>
        <taxon>Flavobacteriia</taxon>
        <taxon>Flavobacteriales</taxon>
        <taxon>Flavobacteriaceae</taxon>
        <taxon>Capnocytophaga</taxon>
    </lineage>
</organism>
<reference evidence="2" key="1">
    <citation type="submission" date="2017-06" db="EMBL/GenBank/DDBJ databases">
        <title>Complete genome sequence of Capnocytophaga sp. KCOM 1579 (=ChDC OS43) isolated from a human refractory periapical abscess lesion.</title>
        <authorList>
            <person name="Kook J.-K."/>
            <person name="Park S.-N."/>
            <person name="Lim Y.K."/>
            <person name="Roh H."/>
        </authorList>
    </citation>
    <scope>NUCLEOTIDE SEQUENCE [LARGE SCALE GENOMIC DNA]</scope>
    <source>
        <strain evidence="2">ChDC OS43</strain>
    </source>
</reference>
<protein>
    <submittedName>
        <fullName evidence="1">Uncharacterized protein</fullName>
    </submittedName>
</protein>
<dbReference type="EMBL" id="CP022022">
    <property type="protein sequence ID" value="ASF44280.1"/>
    <property type="molecule type" value="Genomic_DNA"/>
</dbReference>
<name>A0A1Z4BSR6_9FLAO</name>